<dbReference type="Proteomes" id="UP000191554">
    <property type="component" value="Unassembled WGS sequence"/>
</dbReference>
<evidence type="ECO:0000256" key="1">
    <source>
        <dbReference type="SAM" id="Phobius"/>
    </source>
</evidence>
<evidence type="ECO:0000313" key="2">
    <source>
        <dbReference type="EMBL" id="OPX44100.1"/>
    </source>
</evidence>
<evidence type="ECO:0000313" key="3">
    <source>
        <dbReference type="Proteomes" id="UP000191554"/>
    </source>
</evidence>
<dbReference type="AlphaFoldDB" id="A0A1V4SJQ5"/>
<name>A0A1V4SJQ5_RUMHU</name>
<dbReference type="OrthoDB" id="2087377at2"/>
<protein>
    <submittedName>
        <fullName evidence="2">Uncharacterized protein</fullName>
    </submittedName>
</protein>
<gene>
    <name evidence="2" type="ORF">CLHUN_18960</name>
</gene>
<feature type="transmembrane region" description="Helical" evidence="1">
    <location>
        <begin position="65"/>
        <end position="85"/>
    </location>
</feature>
<proteinExistence type="predicted"/>
<dbReference type="EMBL" id="MZGX01000011">
    <property type="protein sequence ID" value="OPX44100.1"/>
    <property type="molecule type" value="Genomic_DNA"/>
</dbReference>
<keyword evidence="1" id="KW-1133">Transmembrane helix</keyword>
<keyword evidence="1" id="KW-0812">Transmembrane</keyword>
<sequence length="88" mass="9284">MKKNAAIASLCVMVLVFVIGIILILSSAAIGQGFGDAAMRSNGGFIDTNKYERIIESNTSNFRTVGLVLSAFGGMGILLSGHSLYKEL</sequence>
<keyword evidence="3" id="KW-1185">Reference proteome</keyword>
<reference evidence="2 3" key="1">
    <citation type="submission" date="2017-03" db="EMBL/GenBank/DDBJ databases">
        <title>Genome sequence of Clostridium hungatei DSM 14427.</title>
        <authorList>
            <person name="Poehlein A."/>
            <person name="Daniel R."/>
        </authorList>
    </citation>
    <scope>NUCLEOTIDE SEQUENCE [LARGE SCALE GENOMIC DNA]</scope>
    <source>
        <strain evidence="2 3">DSM 14427</strain>
    </source>
</reference>
<organism evidence="2 3">
    <name type="scientific">Ruminiclostridium hungatei</name>
    <name type="common">Clostridium hungatei</name>
    <dbReference type="NCBI Taxonomy" id="48256"/>
    <lineage>
        <taxon>Bacteria</taxon>
        <taxon>Bacillati</taxon>
        <taxon>Bacillota</taxon>
        <taxon>Clostridia</taxon>
        <taxon>Eubacteriales</taxon>
        <taxon>Oscillospiraceae</taxon>
        <taxon>Ruminiclostridium</taxon>
    </lineage>
</organism>
<dbReference type="RefSeq" id="WP_080064335.1">
    <property type="nucleotide sequence ID" value="NZ_MZGX01000011.1"/>
</dbReference>
<comment type="caution">
    <text evidence="2">The sequence shown here is derived from an EMBL/GenBank/DDBJ whole genome shotgun (WGS) entry which is preliminary data.</text>
</comment>
<keyword evidence="1" id="KW-0472">Membrane</keyword>
<accession>A0A1V4SJQ5</accession>
<feature type="transmembrane region" description="Helical" evidence="1">
    <location>
        <begin position="7"/>
        <end position="30"/>
    </location>
</feature>